<accession>A0AAI8YM86</accession>
<feature type="signal peptide" evidence="1">
    <location>
        <begin position="1"/>
        <end position="20"/>
    </location>
</feature>
<keyword evidence="1" id="KW-0732">Signal</keyword>
<name>A0AAI8YM86_9PEZI</name>
<reference evidence="2" key="1">
    <citation type="submission" date="2023-10" db="EMBL/GenBank/DDBJ databases">
        <authorList>
            <person name="Hackl T."/>
        </authorList>
    </citation>
    <scope>NUCLEOTIDE SEQUENCE</scope>
</reference>
<sequence>MQITKLALAATAAAIASARATHCGNATVPQTFGVLSIRSGTDLQYAGWAAAHTGIFDLLPDQCASCKDGSNNYNTATFQLVDGVLNLYSTDQSRQQLFVDRSGMGQGKIGYTTGDDSGPRNGERKGWAVTDGELTFVGSGFLACPGYEGGAWEIWLAGVSDHPGFNYNCTGIGAHVVETSKPVSCLYTHSMTWANADSTYATAQSASIARARLQSRSSKSGMVPLADIVDQCMGGGTEHTQHGLARQPTLHNITRVAESTPSPSWAADFTGGVVGDLQGSSPSRPLIALHGGRPGAGHDVLRSDRLWAVDVSPRKQLGNDSFWTFDLLFVAELNNVVDQLELCERDFFVLGQCWVGTLAGMACMSPSVRKD</sequence>
<proteinExistence type="predicted"/>
<dbReference type="AlphaFoldDB" id="A0AAI8YM86"/>
<dbReference type="Proteomes" id="UP001295740">
    <property type="component" value="Unassembled WGS sequence"/>
</dbReference>
<protein>
    <submittedName>
        <fullName evidence="2">Uu.00g056850.m01.CDS01</fullName>
    </submittedName>
</protein>
<evidence type="ECO:0000256" key="1">
    <source>
        <dbReference type="SAM" id="SignalP"/>
    </source>
</evidence>
<feature type="chain" id="PRO_5042600190" evidence="1">
    <location>
        <begin position="21"/>
        <end position="371"/>
    </location>
</feature>
<keyword evidence="3" id="KW-1185">Reference proteome</keyword>
<evidence type="ECO:0000313" key="3">
    <source>
        <dbReference type="Proteomes" id="UP001295740"/>
    </source>
</evidence>
<evidence type="ECO:0000313" key="2">
    <source>
        <dbReference type="EMBL" id="CAJ2509785.1"/>
    </source>
</evidence>
<gene>
    <name evidence="2" type="ORF">KHLLAP_LOCUS10253</name>
</gene>
<comment type="caution">
    <text evidence="2">The sequence shown here is derived from an EMBL/GenBank/DDBJ whole genome shotgun (WGS) entry which is preliminary data.</text>
</comment>
<organism evidence="2 3">
    <name type="scientific">Anthostomella pinea</name>
    <dbReference type="NCBI Taxonomy" id="933095"/>
    <lineage>
        <taxon>Eukaryota</taxon>
        <taxon>Fungi</taxon>
        <taxon>Dikarya</taxon>
        <taxon>Ascomycota</taxon>
        <taxon>Pezizomycotina</taxon>
        <taxon>Sordariomycetes</taxon>
        <taxon>Xylariomycetidae</taxon>
        <taxon>Xylariales</taxon>
        <taxon>Xylariaceae</taxon>
        <taxon>Anthostomella</taxon>
    </lineage>
</organism>
<dbReference type="EMBL" id="CAUWAG010000013">
    <property type="protein sequence ID" value="CAJ2509785.1"/>
    <property type="molecule type" value="Genomic_DNA"/>
</dbReference>